<name>A0ABT7Q176_9GAMM</name>
<dbReference type="PROSITE" id="PS50995">
    <property type="entry name" value="HTH_MARR_2"/>
    <property type="match status" value="1"/>
</dbReference>
<dbReference type="EMBL" id="JAOPLL010000007">
    <property type="protein sequence ID" value="MDM5073030.1"/>
    <property type="molecule type" value="Genomic_DNA"/>
</dbReference>
<dbReference type="InterPro" id="IPR039422">
    <property type="entry name" value="MarR/SlyA-like"/>
</dbReference>
<sequence>MKPETPTPGEGKRGEAGHLGYLLRQAAAAQRLRMERALADLPVTAPQFTLLTMLDAYPGSSNAELARLTLLTPQTISPMVTSLERSGLLARTPHAVHGRIQQLSLSPVGAELLAQAKARVTLLEQALAAPLDETELRLVKRWLASLASGMEGEA</sequence>
<dbReference type="Gene3D" id="1.10.10.10">
    <property type="entry name" value="Winged helix-like DNA-binding domain superfamily/Winged helix DNA-binding domain"/>
    <property type="match status" value="1"/>
</dbReference>
<dbReference type="InterPro" id="IPR036390">
    <property type="entry name" value="WH_DNA-bd_sf"/>
</dbReference>
<dbReference type="SMART" id="SM00347">
    <property type="entry name" value="HTH_MARR"/>
    <property type="match status" value="1"/>
</dbReference>
<dbReference type="RefSeq" id="WP_290019081.1">
    <property type="nucleotide sequence ID" value="NZ_JAOPLL010000007.1"/>
</dbReference>
<dbReference type="InterPro" id="IPR000835">
    <property type="entry name" value="HTH_MarR-typ"/>
</dbReference>
<reference evidence="2" key="1">
    <citation type="submission" date="2024-05" db="EMBL/GenBank/DDBJ databases">
        <title>WGS of Aeromonas isolates.</title>
        <authorList>
            <person name="Lee H."/>
        </authorList>
    </citation>
    <scope>NUCLEOTIDE SEQUENCE</scope>
    <source>
        <strain evidence="2">SU58-3</strain>
    </source>
</reference>
<gene>
    <name evidence="2" type="ORF">OB935_14430</name>
</gene>
<accession>A0ABT7Q176</accession>
<dbReference type="SUPFAM" id="SSF46785">
    <property type="entry name" value="Winged helix' DNA-binding domain"/>
    <property type="match status" value="1"/>
</dbReference>
<feature type="domain" description="HTH marR-type" evidence="1">
    <location>
        <begin position="16"/>
        <end position="148"/>
    </location>
</feature>
<dbReference type="InterPro" id="IPR036388">
    <property type="entry name" value="WH-like_DNA-bd_sf"/>
</dbReference>
<evidence type="ECO:0000259" key="1">
    <source>
        <dbReference type="PROSITE" id="PS50995"/>
    </source>
</evidence>
<proteinExistence type="predicted"/>
<organism evidence="2 3">
    <name type="scientific">Aeromonas bestiarum</name>
    <dbReference type="NCBI Taxonomy" id="105751"/>
    <lineage>
        <taxon>Bacteria</taxon>
        <taxon>Pseudomonadati</taxon>
        <taxon>Pseudomonadota</taxon>
        <taxon>Gammaproteobacteria</taxon>
        <taxon>Aeromonadales</taxon>
        <taxon>Aeromonadaceae</taxon>
        <taxon>Aeromonas</taxon>
    </lineage>
</organism>
<comment type="caution">
    <text evidence="2">The sequence shown here is derived from an EMBL/GenBank/DDBJ whole genome shotgun (WGS) entry which is preliminary data.</text>
</comment>
<evidence type="ECO:0000313" key="2">
    <source>
        <dbReference type="EMBL" id="MDM5073030.1"/>
    </source>
</evidence>
<evidence type="ECO:0000313" key="3">
    <source>
        <dbReference type="Proteomes" id="UP001168107"/>
    </source>
</evidence>
<dbReference type="PANTHER" id="PTHR33164:SF43">
    <property type="entry name" value="HTH-TYPE TRANSCRIPTIONAL REPRESSOR YETL"/>
    <property type="match status" value="1"/>
</dbReference>
<dbReference type="PANTHER" id="PTHR33164">
    <property type="entry name" value="TRANSCRIPTIONAL REGULATOR, MARR FAMILY"/>
    <property type="match status" value="1"/>
</dbReference>
<dbReference type="Proteomes" id="UP001168107">
    <property type="component" value="Unassembled WGS sequence"/>
</dbReference>
<keyword evidence="3" id="KW-1185">Reference proteome</keyword>
<dbReference type="Pfam" id="PF01047">
    <property type="entry name" value="MarR"/>
    <property type="match status" value="1"/>
</dbReference>
<protein>
    <submittedName>
        <fullName evidence="2">MarR family transcriptional regulator</fullName>
    </submittedName>
</protein>